<name>A0A5P8E4X5_9BACT</name>
<organism evidence="1 2">
    <name type="scientific">Pseudoprevotella muciniphila</name>
    <dbReference type="NCBI Taxonomy" id="2133944"/>
    <lineage>
        <taxon>Bacteria</taxon>
        <taxon>Pseudomonadati</taxon>
        <taxon>Bacteroidota</taxon>
        <taxon>Bacteroidia</taxon>
        <taxon>Bacteroidales</taxon>
        <taxon>Prevotellaceae</taxon>
        <taxon>Pseudoprevotella</taxon>
    </lineage>
</organism>
<accession>A0A5P8E4X5</accession>
<dbReference type="Proteomes" id="UP000249375">
    <property type="component" value="Chromosome"/>
</dbReference>
<keyword evidence="2" id="KW-1185">Reference proteome</keyword>
<dbReference type="AlphaFoldDB" id="A0A5P8E4X5"/>
<dbReference type="KEGG" id="alq:C7Y71_002395"/>
<reference evidence="1 2" key="1">
    <citation type="submission" date="2018-11" db="EMBL/GenBank/DDBJ databases">
        <authorList>
            <person name="Na S.W."/>
            <person name="Baik M."/>
        </authorList>
    </citation>
    <scope>NUCLEOTIDE SEQUENCE [LARGE SCALE GENOMIC DNA]</scope>
    <source>
        <strain evidence="1 2">E39</strain>
    </source>
</reference>
<sequence length="107" mass="11495">MGIFYSINILLSDVRNNNGVVVLDMLCGAVAEACDNVEEVEVHACGSAAGQVCDNVADSDADNNDVAHSGAVAAELLLLRLPHWFLPRQKRANRPTSTPEKQKTVFS</sequence>
<evidence type="ECO:0000313" key="2">
    <source>
        <dbReference type="Proteomes" id="UP000249375"/>
    </source>
</evidence>
<gene>
    <name evidence="1" type="ORF">C7Y71_002395</name>
</gene>
<evidence type="ECO:0000313" key="1">
    <source>
        <dbReference type="EMBL" id="QFQ11968.1"/>
    </source>
</evidence>
<proteinExistence type="predicted"/>
<protein>
    <submittedName>
        <fullName evidence="1">Uncharacterized protein</fullName>
    </submittedName>
</protein>
<dbReference type="EMBL" id="CP033459">
    <property type="protein sequence ID" value="QFQ11968.1"/>
    <property type="molecule type" value="Genomic_DNA"/>
</dbReference>